<dbReference type="AlphaFoldDB" id="A0AAD5AL83"/>
<sequence length="63" mass="7412">KKKWDTSEVKAVEKHLYTFIKSCRVPGKKECEDCIKAEPVALKDRDWLAVKFFVKNRITSLKK</sequence>
<feature type="non-terminal residue" evidence="1">
    <location>
        <position position="1"/>
    </location>
</feature>
<name>A0AAD5AL83_SILAS</name>
<protein>
    <submittedName>
        <fullName evidence="1">Uncharacterized protein</fullName>
    </submittedName>
</protein>
<comment type="caution">
    <text evidence="1">The sequence shown here is derived from an EMBL/GenBank/DDBJ whole genome shotgun (WGS) entry which is preliminary data.</text>
</comment>
<dbReference type="PANTHER" id="PTHR33480">
    <property type="entry name" value="SET DOMAIN-CONTAINING PROTEIN-RELATED"/>
    <property type="match status" value="1"/>
</dbReference>
<proteinExistence type="predicted"/>
<accession>A0AAD5AL83</accession>
<gene>
    <name evidence="1" type="ORF">C0J50_21470</name>
</gene>
<dbReference type="EMBL" id="MU551677">
    <property type="protein sequence ID" value="KAI5618799.1"/>
    <property type="molecule type" value="Genomic_DNA"/>
</dbReference>
<dbReference type="Proteomes" id="UP001205998">
    <property type="component" value="Unassembled WGS sequence"/>
</dbReference>
<feature type="non-terminal residue" evidence="1">
    <location>
        <position position="63"/>
    </location>
</feature>
<dbReference type="PANTHER" id="PTHR33480:SF5">
    <property type="entry name" value="SI:DKEY-51D8.9"/>
    <property type="match status" value="1"/>
</dbReference>
<reference evidence="1" key="1">
    <citation type="submission" date="2018-07" db="EMBL/GenBank/DDBJ databases">
        <title>Comparative genomics of catfishes provides insights into carnivory and benthic adaptation.</title>
        <authorList>
            <person name="Zhang Y."/>
            <person name="Wang D."/>
            <person name="Peng Z."/>
            <person name="Zheng S."/>
            <person name="Shao F."/>
            <person name="Tao W."/>
        </authorList>
    </citation>
    <scope>NUCLEOTIDE SEQUENCE</scope>
    <source>
        <strain evidence="1">Chongqing</strain>
    </source>
</reference>
<keyword evidence="2" id="KW-1185">Reference proteome</keyword>
<evidence type="ECO:0000313" key="1">
    <source>
        <dbReference type="EMBL" id="KAI5618799.1"/>
    </source>
</evidence>
<evidence type="ECO:0000313" key="2">
    <source>
        <dbReference type="Proteomes" id="UP001205998"/>
    </source>
</evidence>
<organism evidence="1 2">
    <name type="scientific">Silurus asotus</name>
    <name type="common">Amur catfish</name>
    <name type="synonym">Parasilurus asotus</name>
    <dbReference type="NCBI Taxonomy" id="30991"/>
    <lineage>
        <taxon>Eukaryota</taxon>
        <taxon>Metazoa</taxon>
        <taxon>Chordata</taxon>
        <taxon>Craniata</taxon>
        <taxon>Vertebrata</taxon>
        <taxon>Euteleostomi</taxon>
        <taxon>Actinopterygii</taxon>
        <taxon>Neopterygii</taxon>
        <taxon>Teleostei</taxon>
        <taxon>Ostariophysi</taxon>
        <taxon>Siluriformes</taxon>
        <taxon>Siluridae</taxon>
        <taxon>Silurus</taxon>
    </lineage>
</organism>